<protein>
    <recommendedName>
        <fullName evidence="3">Tetratricopeptide repeat protein</fullName>
    </recommendedName>
</protein>
<accession>A0ABV5ZFF0</accession>
<comment type="caution">
    <text evidence="1">The sequence shown here is derived from an EMBL/GenBank/DDBJ whole genome shotgun (WGS) entry which is preliminary data.</text>
</comment>
<dbReference type="InterPro" id="IPR011990">
    <property type="entry name" value="TPR-like_helical_dom_sf"/>
</dbReference>
<keyword evidence="2" id="KW-1185">Reference proteome</keyword>
<name>A0ABV5ZFF0_9GAMM</name>
<dbReference type="EMBL" id="JBHLZN010000008">
    <property type="protein sequence ID" value="MFB9888021.1"/>
    <property type="molecule type" value="Genomic_DNA"/>
</dbReference>
<dbReference type="Gene3D" id="1.25.40.10">
    <property type="entry name" value="Tetratricopeptide repeat domain"/>
    <property type="match status" value="1"/>
</dbReference>
<evidence type="ECO:0000313" key="1">
    <source>
        <dbReference type="EMBL" id="MFB9888021.1"/>
    </source>
</evidence>
<evidence type="ECO:0000313" key="2">
    <source>
        <dbReference type="Proteomes" id="UP001589628"/>
    </source>
</evidence>
<organism evidence="1 2">
    <name type="scientific">Balneatrix alpica</name>
    <dbReference type="NCBI Taxonomy" id="75684"/>
    <lineage>
        <taxon>Bacteria</taxon>
        <taxon>Pseudomonadati</taxon>
        <taxon>Pseudomonadota</taxon>
        <taxon>Gammaproteobacteria</taxon>
        <taxon>Oceanospirillales</taxon>
        <taxon>Balneatrichaceae</taxon>
        <taxon>Balneatrix</taxon>
    </lineage>
</organism>
<sequence>MQDWRKAIDQGNQHYLNRQWQAAERYYRQALDYADQRLAQWPDADEAVAALVVSHHNLADLYLATAASEQAARCLCRIHWQLLHTCQCRDYSSSLRQAAWRHSRHTYTELVHFLSLQGSHPQVEACLQQTHPGRFLATTELH</sequence>
<proteinExistence type="predicted"/>
<dbReference type="RefSeq" id="WP_051527667.1">
    <property type="nucleotide sequence ID" value="NZ_JBHLZN010000008.1"/>
</dbReference>
<dbReference type="Proteomes" id="UP001589628">
    <property type="component" value="Unassembled WGS sequence"/>
</dbReference>
<reference evidence="1 2" key="1">
    <citation type="submission" date="2024-09" db="EMBL/GenBank/DDBJ databases">
        <authorList>
            <person name="Sun Q."/>
            <person name="Mori K."/>
        </authorList>
    </citation>
    <scope>NUCLEOTIDE SEQUENCE [LARGE SCALE GENOMIC DNA]</scope>
    <source>
        <strain evidence="1 2">ATCC 51285</strain>
    </source>
</reference>
<gene>
    <name evidence="1" type="ORF">ACFFLH_16520</name>
</gene>
<evidence type="ECO:0008006" key="3">
    <source>
        <dbReference type="Google" id="ProtNLM"/>
    </source>
</evidence>